<protein>
    <recommendedName>
        <fullName evidence="2">RecQ-mediated genome instability protein 1</fullName>
    </recommendedName>
</protein>
<dbReference type="Pfam" id="PF08585">
    <property type="entry name" value="RMI1_N_C"/>
    <property type="match status" value="1"/>
</dbReference>
<dbReference type="AlphaFoldDB" id="A0ABD1ZR31"/>
<dbReference type="EMBL" id="JBHFFA010000001">
    <property type="protein sequence ID" value="KAL2653923.1"/>
    <property type="molecule type" value="Genomic_DNA"/>
</dbReference>
<name>A0ABD1ZR31_9MARC</name>
<evidence type="ECO:0000259" key="3">
    <source>
        <dbReference type="Pfam" id="PF08585"/>
    </source>
</evidence>
<keyword evidence="5" id="KW-1185">Reference proteome</keyword>
<dbReference type="InterPro" id="IPR042470">
    <property type="entry name" value="RMI1_N_C_sf"/>
</dbReference>
<evidence type="ECO:0000256" key="1">
    <source>
        <dbReference type="ARBA" id="ARBA00006395"/>
    </source>
</evidence>
<evidence type="ECO:0000313" key="5">
    <source>
        <dbReference type="Proteomes" id="UP001605036"/>
    </source>
</evidence>
<dbReference type="PANTHER" id="PTHR14790:SF15">
    <property type="entry name" value="RECQ-MEDIATED GENOME INSTABILITY PROTEIN 1"/>
    <property type="match status" value="1"/>
</dbReference>
<dbReference type="InterPro" id="IPR013894">
    <property type="entry name" value="RMI1_OB"/>
</dbReference>
<proteinExistence type="inferred from homology"/>
<feature type="domain" description="RecQ mediated genome instability protein 1 OB-fold" evidence="3">
    <location>
        <begin position="89"/>
        <end position="148"/>
    </location>
</feature>
<accession>A0ABD1ZR31</accession>
<sequence length="157" mass="17244">MAGGQSRHVVIDDSESDFEDMRVLNELNNSAPSRPQHILLSDDEDDCFTPPVQRPPQQVPVTCWCGFTSSIGGRSPCNGATRSFHFAAFQVDEIIDISNSSRDRYQEKSAGPGRVLQLSLTDGVQRVFGMEYRPIRALQVLSSVGFKVSSHACLALS</sequence>
<dbReference type="Gene3D" id="2.40.50.770">
    <property type="entry name" value="RecQ-mediated genome instability protein Rmi1, C-terminal domain"/>
    <property type="match status" value="1"/>
</dbReference>
<evidence type="ECO:0000313" key="4">
    <source>
        <dbReference type="EMBL" id="KAL2653923.1"/>
    </source>
</evidence>
<dbReference type="Proteomes" id="UP001605036">
    <property type="component" value="Unassembled WGS sequence"/>
</dbReference>
<evidence type="ECO:0000256" key="2">
    <source>
        <dbReference type="ARBA" id="ARBA00018987"/>
    </source>
</evidence>
<dbReference type="PANTHER" id="PTHR14790">
    <property type="entry name" value="RECQ-MEDIATED GENOME INSTABILITY PROTEIN 1 RMI1"/>
    <property type="match status" value="1"/>
</dbReference>
<reference evidence="4 5" key="1">
    <citation type="submission" date="2024-09" db="EMBL/GenBank/DDBJ databases">
        <title>Chromosome-scale assembly of Riccia fluitans.</title>
        <authorList>
            <person name="Paukszto L."/>
            <person name="Sawicki J."/>
            <person name="Karawczyk K."/>
            <person name="Piernik-Szablinska J."/>
            <person name="Szczecinska M."/>
            <person name="Mazdziarz M."/>
        </authorList>
    </citation>
    <scope>NUCLEOTIDE SEQUENCE [LARGE SCALE GENOMIC DNA]</scope>
    <source>
        <strain evidence="4">Rf_01</strain>
        <tissue evidence="4">Aerial parts of the thallus</tissue>
    </source>
</reference>
<organism evidence="4 5">
    <name type="scientific">Riccia fluitans</name>
    <dbReference type="NCBI Taxonomy" id="41844"/>
    <lineage>
        <taxon>Eukaryota</taxon>
        <taxon>Viridiplantae</taxon>
        <taxon>Streptophyta</taxon>
        <taxon>Embryophyta</taxon>
        <taxon>Marchantiophyta</taxon>
        <taxon>Marchantiopsida</taxon>
        <taxon>Marchantiidae</taxon>
        <taxon>Marchantiales</taxon>
        <taxon>Ricciaceae</taxon>
        <taxon>Riccia</taxon>
    </lineage>
</organism>
<comment type="caution">
    <text evidence="4">The sequence shown here is derived from an EMBL/GenBank/DDBJ whole genome shotgun (WGS) entry which is preliminary data.</text>
</comment>
<gene>
    <name evidence="4" type="ORF">R1flu_022051</name>
</gene>
<comment type="similarity">
    <text evidence="1">Belongs to the RMI1 family.</text>
</comment>